<evidence type="ECO:0000313" key="1">
    <source>
        <dbReference type="EMBL" id="MFD0886422.1"/>
    </source>
</evidence>
<proteinExistence type="predicted"/>
<name>A0ABW3DTT5_9ACTN</name>
<dbReference type="Proteomes" id="UP001597024">
    <property type="component" value="Unassembled WGS sequence"/>
</dbReference>
<gene>
    <name evidence="1" type="ORF">ACFQ08_17910</name>
</gene>
<protein>
    <submittedName>
        <fullName evidence="1">Uncharacterized protein</fullName>
    </submittedName>
</protein>
<keyword evidence="2" id="KW-1185">Reference proteome</keyword>
<dbReference type="EMBL" id="JBHTHX010000605">
    <property type="protein sequence ID" value="MFD0886422.1"/>
    <property type="molecule type" value="Genomic_DNA"/>
</dbReference>
<organism evidence="1 2">
    <name type="scientific">Streptosporangium algeriense</name>
    <dbReference type="NCBI Taxonomy" id="1682748"/>
    <lineage>
        <taxon>Bacteria</taxon>
        <taxon>Bacillati</taxon>
        <taxon>Actinomycetota</taxon>
        <taxon>Actinomycetes</taxon>
        <taxon>Streptosporangiales</taxon>
        <taxon>Streptosporangiaceae</taxon>
        <taxon>Streptosporangium</taxon>
    </lineage>
</organism>
<comment type="caution">
    <text evidence="1">The sequence shown here is derived from an EMBL/GenBank/DDBJ whole genome shotgun (WGS) entry which is preliminary data.</text>
</comment>
<evidence type="ECO:0000313" key="2">
    <source>
        <dbReference type="Proteomes" id="UP001597024"/>
    </source>
</evidence>
<reference evidence="2" key="1">
    <citation type="journal article" date="2019" name="Int. J. Syst. Evol. Microbiol.">
        <title>The Global Catalogue of Microorganisms (GCM) 10K type strain sequencing project: providing services to taxonomists for standard genome sequencing and annotation.</title>
        <authorList>
            <consortium name="The Broad Institute Genomics Platform"/>
            <consortium name="The Broad Institute Genome Sequencing Center for Infectious Disease"/>
            <person name="Wu L."/>
            <person name="Ma J."/>
        </authorList>
    </citation>
    <scope>NUCLEOTIDE SEQUENCE [LARGE SCALE GENOMIC DNA]</scope>
    <source>
        <strain evidence="2">CCUG 62974</strain>
    </source>
</reference>
<sequence>MSEEYLGDIAGGDVPASGPELAALSTVSMEVGRVRARLDQALSELATVARQVGPVARLTVEQGQLAQRLAAVEALGGEVQALAQTVEALGPEATGAPPPRPVDWAHAEDRAEWAADLVAWARDVLITGWPAVAEQLPTCWPRHRDILQDMAVLRCSYETAYDDPRGRAHHAVEYRRFMEDMLTRAKFIARDCTQVPGRLPHAPTMPPRDDTGELMAGMRDEVIAEIYALAGQAQSQATPPDLAAAAKARAEELWAAHGVTQEDYQAYDQAIRAKRPRP</sequence>
<accession>A0ABW3DTT5</accession>